<dbReference type="EMBL" id="DF977462">
    <property type="protein sequence ID" value="GAP88504.2"/>
    <property type="molecule type" value="Genomic_DNA"/>
</dbReference>
<feature type="compositionally biased region" description="Low complexity" evidence="1">
    <location>
        <begin position="233"/>
        <end position="248"/>
    </location>
</feature>
<feature type="compositionally biased region" description="Basic and acidic residues" evidence="1">
    <location>
        <begin position="402"/>
        <end position="413"/>
    </location>
</feature>
<evidence type="ECO:0000313" key="2">
    <source>
        <dbReference type="EMBL" id="GAP88504.2"/>
    </source>
</evidence>
<dbReference type="OrthoDB" id="5425130at2759"/>
<feature type="region of interest" description="Disordered" evidence="1">
    <location>
        <begin position="83"/>
        <end position="180"/>
    </location>
</feature>
<sequence length="802" mass="85665">MDISSLSVPKAGRSRFSKALPTPPSGIADLPSTTPRGLPDAPPAPLPPKKNNILITNPSVTSLQSKSLDSPLPVLPIMAEAPRQRAKAGPIARKPVARPLTPPTPPSIIEATVTSRAMKRQSSISSLLSAYSRSSSDWAQRSSHESDFTKDSEPSYSPEREALNGLPPMPPKKSMETTSDIISDKTSEVTSYTIIDAFPPPPPLKDPVRPQTPSTVHRIERAEDRVQEPEGDSVSLSPVSLRGSGSSRVGREIWRRRASSKSDGSIVIADLKLPSSNGSTASTSHEPGGRTEAPSFPPLVPAKTENQPTLPALPALLALPAKTNHQPPLPLPPKVAQQPVAILPPRTTSLSTAFPGRNIRPIKKTEPSDEDDEMKKLLKFAKLKELVRRGGGSGDGDDDDNEGQKQRQKKGEQQELQVTQNPSDMKGTAEADKPQPPAKDDLMQKQKNAPVNTPATAAGEASSSQASPLVNPTASPKESGNASGTMIARRPVGAMPVSSQNQSGAQPELEKKSTSASNPQSLLPQPSSGIIQPRTPAGSLPHPRHRQQQPPRITPTSLGPRYGPISPTGGMGTVASTSAHPQPYLNRPAGPPVSMAGYHRSPGTVGMGSPNYRPQGSRPPSSEARENPSQQFTGLPRLSPTTANSPPFLAQPSTANDGRENAMQASGWDAQALEDRAATEPISPAAVAALARFPRGQNTATAECTTDGVWQPRPLNGGHYNCFTRHDRLVNSRNTHYPLACQACGVADAGLRRTCTYCHLRICLSCADVLVSNRRDLRATMAILREQGKIHDWSEYPKRRLD</sequence>
<feature type="region of interest" description="Disordered" evidence="1">
    <location>
        <begin position="194"/>
        <end position="666"/>
    </location>
</feature>
<proteinExistence type="predicted"/>
<feature type="region of interest" description="Disordered" evidence="1">
    <location>
        <begin position="1"/>
        <end position="53"/>
    </location>
</feature>
<dbReference type="AlphaFoldDB" id="A0A1W2TJV0"/>
<dbReference type="Proteomes" id="UP000054516">
    <property type="component" value="Unassembled WGS sequence"/>
</dbReference>
<feature type="compositionally biased region" description="Low complexity" evidence="1">
    <location>
        <begin position="308"/>
        <end position="321"/>
    </location>
</feature>
<reference evidence="2" key="1">
    <citation type="submission" date="2016-03" db="EMBL/GenBank/DDBJ databases">
        <title>Draft genome sequence of Rosellinia necatrix.</title>
        <authorList>
            <person name="Kanematsu S."/>
        </authorList>
    </citation>
    <scope>NUCLEOTIDE SEQUENCE [LARGE SCALE GENOMIC DNA]</scope>
    <source>
        <strain evidence="2">W97</strain>
    </source>
</reference>
<feature type="compositionally biased region" description="Low complexity" evidence="1">
    <location>
        <begin position="519"/>
        <end position="528"/>
    </location>
</feature>
<protein>
    <submittedName>
        <fullName evidence="2">Uncharacterized protein</fullName>
    </submittedName>
</protein>
<organism evidence="2">
    <name type="scientific">Rosellinia necatrix</name>
    <name type="common">White root-rot fungus</name>
    <dbReference type="NCBI Taxonomy" id="77044"/>
    <lineage>
        <taxon>Eukaryota</taxon>
        <taxon>Fungi</taxon>
        <taxon>Dikarya</taxon>
        <taxon>Ascomycota</taxon>
        <taxon>Pezizomycotina</taxon>
        <taxon>Sordariomycetes</taxon>
        <taxon>Xylariomycetidae</taxon>
        <taxon>Xylariales</taxon>
        <taxon>Xylariaceae</taxon>
        <taxon>Rosellinia</taxon>
    </lineage>
</organism>
<feature type="compositionally biased region" description="Basic and acidic residues" evidence="1">
    <location>
        <begin position="217"/>
        <end position="228"/>
    </location>
</feature>
<feature type="compositionally biased region" description="Polar residues" evidence="1">
    <location>
        <begin position="445"/>
        <end position="484"/>
    </location>
</feature>
<keyword evidence="3" id="KW-1185">Reference proteome</keyword>
<feature type="compositionally biased region" description="Polar residues" evidence="1">
    <location>
        <begin position="627"/>
        <end position="656"/>
    </location>
</feature>
<evidence type="ECO:0000313" key="3">
    <source>
        <dbReference type="Proteomes" id="UP000054516"/>
    </source>
</evidence>
<accession>A0A1W2TJV0</accession>
<feature type="compositionally biased region" description="Basic and acidic residues" evidence="1">
    <location>
        <begin position="142"/>
        <end position="162"/>
    </location>
</feature>
<name>A0A1W2TJV0_ROSNE</name>
<feature type="compositionally biased region" description="Basic and acidic residues" evidence="1">
    <location>
        <begin position="427"/>
        <end position="444"/>
    </location>
</feature>
<feature type="compositionally biased region" description="Polar residues" evidence="1">
    <location>
        <begin position="274"/>
        <end position="285"/>
    </location>
</feature>
<evidence type="ECO:0000256" key="1">
    <source>
        <dbReference type="SAM" id="MobiDB-lite"/>
    </source>
</evidence>
<gene>
    <name evidence="2" type="ORF">SAMD00023353_1701400</name>
</gene>
<dbReference type="OMA" id="SWPERTD"/>
<feature type="compositionally biased region" description="Low complexity" evidence="1">
    <location>
        <begin position="122"/>
        <end position="141"/>
    </location>
</feature>